<dbReference type="EMBL" id="DXFZ01000042">
    <property type="protein sequence ID" value="HIW95573.1"/>
    <property type="molecule type" value="Genomic_DNA"/>
</dbReference>
<sequence>LEGIDILVDGSDTFATKFLAADAAEVTGTPLVWGSVLRFQGDVALWWTGPGAPDRGVGMRDLFPTQPDPDSVPDCATAGVLGVTTSVVAGLMATELIWFASGKDTSRIGTLLRYDATAGSITHFTVPRDPKRQVVTELSASAHGHGCAVRPANPAADVLADPQAAAIDVREEGEKVLRDFPFPPHQEHYHLPTSLWTEQPDLAETLLASITQPDVPTTGEAAPRTVWVYCASGKRSARFIESFADSAHRKGLELRNVEGGVNAWDGAVDNARFFP</sequence>
<dbReference type="Gene3D" id="3.40.50.720">
    <property type="entry name" value="NAD(P)-binding Rossmann-like Domain"/>
    <property type="match status" value="1"/>
</dbReference>
<reference evidence="2" key="2">
    <citation type="submission" date="2021-04" db="EMBL/GenBank/DDBJ databases">
        <authorList>
            <person name="Gilroy R."/>
        </authorList>
    </citation>
    <scope>NUCLEOTIDE SEQUENCE</scope>
    <source>
        <strain evidence="2">4376</strain>
    </source>
</reference>
<organism evidence="2 3">
    <name type="scientific">Candidatus Corynebacterium gallistercoris</name>
    <dbReference type="NCBI Taxonomy" id="2838530"/>
    <lineage>
        <taxon>Bacteria</taxon>
        <taxon>Bacillati</taxon>
        <taxon>Actinomycetota</taxon>
        <taxon>Actinomycetes</taxon>
        <taxon>Mycobacteriales</taxon>
        <taxon>Corynebacteriaceae</taxon>
        <taxon>Corynebacterium</taxon>
    </lineage>
</organism>
<dbReference type="GO" id="GO:0008641">
    <property type="term" value="F:ubiquitin-like modifier activating enzyme activity"/>
    <property type="evidence" value="ECO:0007669"/>
    <property type="project" value="InterPro"/>
</dbReference>
<dbReference type="AlphaFoldDB" id="A0A9D1RYF1"/>
<evidence type="ECO:0000259" key="1">
    <source>
        <dbReference type="PROSITE" id="PS50206"/>
    </source>
</evidence>
<evidence type="ECO:0000313" key="2">
    <source>
        <dbReference type="EMBL" id="HIW95573.1"/>
    </source>
</evidence>
<protein>
    <submittedName>
        <fullName evidence="2">ThiF family adenylyltransferase</fullName>
    </submittedName>
</protein>
<name>A0A9D1RYF1_9CORY</name>
<dbReference type="GO" id="GO:0016779">
    <property type="term" value="F:nucleotidyltransferase activity"/>
    <property type="evidence" value="ECO:0007669"/>
    <property type="project" value="UniProtKB-KW"/>
</dbReference>
<comment type="caution">
    <text evidence="2">The sequence shown here is derived from an EMBL/GenBank/DDBJ whole genome shotgun (WGS) entry which is preliminary data.</text>
</comment>
<dbReference type="InterPro" id="IPR001763">
    <property type="entry name" value="Rhodanese-like_dom"/>
</dbReference>
<feature type="domain" description="Rhodanese" evidence="1">
    <location>
        <begin position="224"/>
        <end position="270"/>
    </location>
</feature>
<dbReference type="InterPro" id="IPR035985">
    <property type="entry name" value="Ubiquitin-activating_enz"/>
</dbReference>
<keyword evidence="2" id="KW-0808">Transferase</keyword>
<dbReference type="Gene3D" id="3.40.250.10">
    <property type="entry name" value="Rhodanese-like domain"/>
    <property type="match status" value="1"/>
</dbReference>
<reference evidence="2" key="1">
    <citation type="journal article" date="2021" name="PeerJ">
        <title>Extensive microbial diversity within the chicken gut microbiome revealed by metagenomics and culture.</title>
        <authorList>
            <person name="Gilroy R."/>
            <person name="Ravi A."/>
            <person name="Getino M."/>
            <person name="Pursley I."/>
            <person name="Horton D.L."/>
            <person name="Alikhan N.F."/>
            <person name="Baker D."/>
            <person name="Gharbi K."/>
            <person name="Hall N."/>
            <person name="Watson M."/>
            <person name="Adriaenssens E.M."/>
            <person name="Foster-Nyarko E."/>
            <person name="Jarju S."/>
            <person name="Secka A."/>
            <person name="Antonio M."/>
            <person name="Oren A."/>
            <person name="Chaudhuri R.R."/>
            <person name="La Ragione R."/>
            <person name="Hildebrand F."/>
            <person name="Pallen M.J."/>
        </authorList>
    </citation>
    <scope>NUCLEOTIDE SEQUENCE</scope>
    <source>
        <strain evidence="2">4376</strain>
    </source>
</reference>
<accession>A0A9D1RYF1</accession>
<dbReference type="SUPFAM" id="SSF69572">
    <property type="entry name" value="Activating enzymes of the ubiquitin-like proteins"/>
    <property type="match status" value="1"/>
</dbReference>
<dbReference type="SUPFAM" id="SSF52821">
    <property type="entry name" value="Rhodanese/Cell cycle control phosphatase"/>
    <property type="match status" value="1"/>
</dbReference>
<dbReference type="Proteomes" id="UP000824189">
    <property type="component" value="Unassembled WGS sequence"/>
</dbReference>
<dbReference type="Pfam" id="PF00581">
    <property type="entry name" value="Rhodanese"/>
    <property type="match status" value="1"/>
</dbReference>
<feature type="non-terminal residue" evidence="2">
    <location>
        <position position="1"/>
    </location>
</feature>
<dbReference type="CDD" id="cd00158">
    <property type="entry name" value="RHOD"/>
    <property type="match status" value="1"/>
</dbReference>
<evidence type="ECO:0000313" key="3">
    <source>
        <dbReference type="Proteomes" id="UP000824189"/>
    </source>
</evidence>
<keyword evidence="2" id="KW-0548">Nucleotidyltransferase</keyword>
<proteinExistence type="predicted"/>
<dbReference type="PROSITE" id="PS50206">
    <property type="entry name" value="RHODANESE_3"/>
    <property type="match status" value="1"/>
</dbReference>
<gene>
    <name evidence="2" type="ORF">H9867_03685</name>
</gene>
<dbReference type="InterPro" id="IPR000594">
    <property type="entry name" value="ThiF_NAD_FAD-bd"/>
</dbReference>
<dbReference type="Pfam" id="PF00899">
    <property type="entry name" value="ThiF"/>
    <property type="match status" value="1"/>
</dbReference>
<dbReference type="InterPro" id="IPR036873">
    <property type="entry name" value="Rhodanese-like_dom_sf"/>
</dbReference>